<keyword evidence="4 6" id="KW-0808">Transferase</keyword>
<name>A0A7G9S2Z6_9MICO</name>
<evidence type="ECO:0000256" key="1">
    <source>
        <dbReference type="ARBA" id="ARBA00005163"/>
    </source>
</evidence>
<dbReference type="GO" id="GO:0036440">
    <property type="term" value="F:citrate synthase activity"/>
    <property type="evidence" value="ECO:0007669"/>
    <property type="project" value="UniProtKB-EC"/>
</dbReference>
<dbReference type="UniPathway" id="UPA00223"/>
<dbReference type="PANTHER" id="PTHR11739:SF4">
    <property type="entry name" value="CITRATE SYNTHASE, PEROXISOMAL"/>
    <property type="match status" value="1"/>
</dbReference>
<dbReference type="NCBIfam" id="NF010636">
    <property type="entry name" value="PRK14033.1"/>
    <property type="match status" value="1"/>
</dbReference>
<evidence type="ECO:0000256" key="3">
    <source>
        <dbReference type="ARBA" id="ARBA00022532"/>
    </source>
</evidence>
<dbReference type="InterPro" id="IPR016142">
    <property type="entry name" value="Citrate_synth-like_lrg_a-sub"/>
</dbReference>
<evidence type="ECO:0000256" key="2">
    <source>
        <dbReference type="ARBA" id="ARBA00010566"/>
    </source>
</evidence>
<protein>
    <recommendedName>
        <fullName evidence="6">Citrate synthase</fullName>
    </recommendedName>
</protein>
<dbReference type="InterPro" id="IPR024176">
    <property type="entry name" value="Citrate_synthase_bac-typ"/>
</dbReference>
<dbReference type="PANTHER" id="PTHR11739">
    <property type="entry name" value="CITRATE SYNTHASE"/>
    <property type="match status" value="1"/>
</dbReference>
<comment type="similarity">
    <text evidence="2 6 8">Belongs to the citrate synthase family.</text>
</comment>
<dbReference type="PIRSF" id="PIRSF001369">
    <property type="entry name" value="Citrate_synth"/>
    <property type="match status" value="1"/>
</dbReference>
<feature type="active site" evidence="7">
    <location>
        <position position="318"/>
    </location>
</feature>
<comment type="pathway">
    <text evidence="1">Carbohydrate metabolism; tricarboxylic acid cycle.</text>
</comment>
<dbReference type="InterPro" id="IPR036969">
    <property type="entry name" value="Citrate_synthase_sf"/>
</dbReference>
<evidence type="ECO:0000256" key="4">
    <source>
        <dbReference type="ARBA" id="ARBA00022679"/>
    </source>
</evidence>
<dbReference type="PROSITE" id="PS00480">
    <property type="entry name" value="CITRATE_SYNTHASE"/>
    <property type="match status" value="1"/>
</dbReference>
<dbReference type="SUPFAM" id="SSF48256">
    <property type="entry name" value="Citrate synthase"/>
    <property type="match status" value="1"/>
</dbReference>
<dbReference type="Gene3D" id="1.10.580.10">
    <property type="entry name" value="Citrate Synthase, domain 1"/>
    <property type="match status" value="1"/>
</dbReference>
<accession>A0A7G9S2Z6</accession>
<evidence type="ECO:0000313" key="10">
    <source>
        <dbReference type="Proteomes" id="UP000515934"/>
    </source>
</evidence>
<proteinExistence type="inferred from homology"/>
<keyword evidence="10" id="KW-1185">Reference proteome</keyword>
<dbReference type="NCBIfam" id="TIGR01800">
    <property type="entry name" value="cit_synth_II"/>
    <property type="match status" value="1"/>
</dbReference>
<evidence type="ECO:0000256" key="7">
    <source>
        <dbReference type="PIRSR" id="PIRSR001369-1"/>
    </source>
</evidence>
<gene>
    <name evidence="9" type="ORF">H9L06_07975</name>
</gene>
<evidence type="ECO:0000313" key="9">
    <source>
        <dbReference type="EMBL" id="QNN62221.1"/>
    </source>
</evidence>
<comment type="catalytic activity">
    <reaction evidence="5">
        <text>oxaloacetate + acetyl-CoA + H2O = citrate + CoA + H(+)</text>
        <dbReference type="Rhea" id="RHEA:16845"/>
        <dbReference type="ChEBI" id="CHEBI:15377"/>
        <dbReference type="ChEBI" id="CHEBI:15378"/>
        <dbReference type="ChEBI" id="CHEBI:16452"/>
        <dbReference type="ChEBI" id="CHEBI:16947"/>
        <dbReference type="ChEBI" id="CHEBI:57287"/>
        <dbReference type="ChEBI" id="CHEBI:57288"/>
        <dbReference type="EC" id="2.3.3.16"/>
    </reaction>
</comment>
<dbReference type="InterPro" id="IPR016143">
    <property type="entry name" value="Citrate_synth-like_sm_a-sub"/>
</dbReference>
<organism evidence="9 10">
    <name type="scientific">Leucobacter denitrificans</name>
    <dbReference type="NCBI Taxonomy" id="683042"/>
    <lineage>
        <taxon>Bacteria</taxon>
        <taxon>Bacillati</taxon>
        <taxon>Actinomycetota</taxon>
        <taxon>Actinomycetes</taxon>
        <taxon>Micrococcales</taxon>
        <taxon>Microbacteriaceae</taxon>
        <taxon>Leucobacter</taxon>
    </lineage>
</organism>
<sequence>MTDVEIKKGLAGVTVDYTAVSKVNPETNSLLYRGYPVQELAATQPFEAVAYLLWNGELPTDEQLASLRAEERKHRALADNVKAAIDLLPLEAHPMDEVRTAVSVIGASDSSGSGSVLDAAGSPEENLARSIRLYASLPAIVAYGQRRRRGQEIVPPRDDLDYAANFLWMTFGEEAEPVVVDAFNRSMTLYAEHSFNASTFTARVITSTLSDLYSAVVGAIGALKGPLHGGANEAVLHIFNEIGSAENVVPWLDKALAEKRKIMGFGHRVYKRGDSRVPTMKTALDTLIEHYDRPDVAALYDALESEFVSRKGIYPNLDYPSGPAYNLIGFDTLTFTPLFIASRVTGWTAHIMEQTASNALIRPLSAYNGPDERHIDGYVPDAAHLEAAERAEESA</sequence>
<dbReference type="PRINTS" id="PR00143">
    <property type="entry name" value="CITRTSNTHASE"/>
</dbReference>
<dbReference type="GO" id="GO:0005975">
    <property type="term" value="P:carbohydrate metabolic process"/>
    <property type="evidence" value="ECO:0007669"/>
    <property type="project" value="TreeGrafter"/>
</dbReference>
<dbReference type="InterPro" id="IPR011278">
    <property type="entry name" value="2-MeCitrate/Citrate_synth_II"/>
</dbReference>
<reference evidence="9 10" key="1">
    <citation type="submission" date="2020-08" db="EMBL/GenBank/DDBJ databases">
        <title>Genome sequence of Leucobacter denitrificans KACC 14055T.</title>
        <authorList>
            <person name="Hyun D.-W."/>
            <person name="Bae J.-W."/>
        </authorList>
    </citation>
    <scope>NUCLEOTIDE SEQUENCE [LARGE SCALE GENOMIC DNA]</scope>
    <source>
        <strain evidence="9 10">KACC 14055</strain>
    </source>
</reference>
<keyword evidence="9" id="KW-0012">Acyltransferase</keyword>
<dbReference type="InterPro" id="IPR019810">
    <property type="entry name" value="Citrate_synthase_AS"/>
</dbReference>
<dbReference type="AlphaFoldDB" id="A0A7G9S2Z6"/>
<dbReference type="EMBL" id="CP060716">
    <property type="protein sequence ID" value="QNN62221.1"/>
    <property type="molecule type" value="Genomic_DNA"/>
</dbReference>
<evidence type="ECO:0000256" key="8">
    <source>
        <dbReference type="RuleBase" id="RU003406"/>
    </source>
</evidence>
<evidence type="ECO:0000256" key="6">
    <source>
        <dbReference type="PIRNR" id="PIRNR001369"/>
    </source>
</evidence>
<keyword evidence="3" id="KW-0816">Tricarboxylic acid cycle</keyword>
<dbReference type="GO" id="GO:0005829">
    <property type="term" value="C:cytosol"/>
    <property type="evidence" value="ECO:0007669"/>
    <property type="project" value="TreeGrafter"/>
</dbReference>
<dbReference type="GO" id="GO:0006099">
    <property type="term" value="P:tricarboxylic acid cycle"/>
    <property type="evidence" value="ECO:0007669"/>
    <property type="project" value="UniProtKB-UniPathway"/>
</dbReference>
<dbReference type="RefSeq" id="WP_187554692.1">
    <property type="nucleotide sequence ID" value="NZ_CP060716.1"/>
</dbReference>
<dbReference type="Proteomes" id="UP000515934">
    <property type="component" value="Chromosome"/>
</dbReference>
<evidence type="ECO:0000256" key="5">
    <source>
        <dbReference type="ARBA" id="ARBA00049288"/>
    </source>
</evidence>
<dbReference type="KEGG" id="ldn:H9L06_07975"/>
<dbReference type="Gene3D" id="1.10.230.10">
    <property type="entry name" value="Cytochrome P450-Terp, domain 2"/>
    <property type="match status" value="1"/>
</dbReference>
<dbReference type="InterPro" id="IPR002020">
    <property type="entry name" value="Citrate_synthase"/>
</dbReference>
<feature type="active site" evidence="7">
    <location>
        <position position="267"/>
    </location>
</feature>
<dbReference type="Pfam" id="PF00285">
    <property type="entry name" value="Citrate_synt"/>
    <property type="match status" value="1"/>
</dbReference>